<feature type="transmembrane region" description="Helical" evidence="8">
    <location>
        <begin position="483"/>
        <end position="505"/>
    </location>
</feature>
<evidence type="ECO:0000256" key="6">
    <source>
        <dbReference type="ARBA" id="ARBA00023136"/>
    </source>
</evidence>
<evidence type="ECO:0000313" key="9">
    <source>
        <dbReference type="EMBL" id="KAJ0960684.1"/>
    </source>
</evidence>
<evidence type="ECO:0000313" key="10">
    <source>
        <dbReference type="Proteomes" id="UP001085076"/>
    </source>
</evidence>
<dbReference type="OrthoDB" id="1865379at2759"/>
<feature type="transmembrane region" description="Helical" evidence="8">
    <location>
        <begin position="32"/>
        <end position="55"/>
    </location>
</feature>
<dbReference type="EMBL" id="JAGGNH010000065">
    <property type="protein sequence ID" value="KAJ0960684.1"/>
    <property type="molecule type" value="Genomic_DNA"/>
</dbReference>
<evidence type="ECO:0000256" key="2">
    <source>
        <dbReference type="ARBA" id="ARBA00006213"/>
    </source>
</evidence>
<feature type="transmembrane region" description="Helical" evidence="8">
    <location>
        <begin position="233"/>
        <end position="250"/>
    </location>
</feature>
<feature type="transmembrane region" description="Helical" evidence="8">
    <location>
        <begin position="122"/>
        <end position="152"/>
    </location>
</feature>
<evidence type="ECO:0000256" key="3">
    <source>
        <dbReference type="ARBA" id="ARBA00022448"/>
    </source>
</evidence>
<feature type="transmembrane region" description="Helical" evidence="8">
    <location>
        <begin position="456"/>
        <end position="477"/>
    </location>
</feature>
<comment type="caution">
    <text evidence="9">The sequence shown here is derived from an EMBL/GenBank/DDBJ whole genome shotgun (WGS) entry which is preliminary data.</text>
</comment>
<keyword evidence="4 8" id="KW-0812">Transmembrane</keyword>
<reference evidence="9 10" key="1">
    <citation type="journal article" date="2022" name="Hortic Res">
        <title>The genome of Dioscorea zingiberensis sheds light on the biosynthesis, origin and evolution of the medicinally important diosgenin saponins.</title>
        <authorList>
            <person name="Li Y."/>
            <person name="Tan C."/>
            <person name="Li Z."/>
            <person name="Guo J."/>
            <person name="Li S."/>
            <person name="Chen X."/>
            <person name="Wang C."/>
            <person name="Dai X."/>
            <person name="Yang H."/>
            <person name="Song W."/>
            <person name="Hou L."/>
            <person name="Xu J."/>
            <person name="Tong Z."/>
            <person name="Xu A."/>
            <person name="Yuan X."/>
            <person name="Wang W."/>
            <person name="Yang Q."/>
            <person name="Chen L."/>
            <person name="Sun Z."/>
            <person name="Wang K."/>
            <person name="Pan B."/>
            <person name="Chen J."/>
            <person name="Bao Y."/>
            <person name="Liu F."/>
            <person name="Qi X."/>
            <person name="Gang D.R."/>
            <person name="Wen J."/>
            <person name="Li J."/>
        </authorList>
    </citation>
    <scope>NUCLEOTIDE SEQUENCE [LARGE SCALE GENOMIC DNA]</scope>
    <source>
        <strain evidence="9">Dzin_1.0</strain>
    </source>
</reference>
<dbReference type="GO" id="GO:0005345">
    <property type="term" value="F:purine nucleobase transmembrane transporter activity"/>
    <property type="evidence" value="ECO:0007669"/>
    <property type="project" value="UniProtKB-ARBA"/>
</dbReference>
<feature type="transmembrane region" description="Helical" evidence="8">
    <location>
        <begin position="623"/>
        <end position="648"/>
    </location>
</feature>
<dbReference type="Pfam" id="PF16913">
    <property type="entry name" value="PUNUT"/>
    <property type="match status" value="2"/>
</dbReference>
<evidence type="ECO:0000256" key="1">
    <source>
        <dbReference type="ARBA" id="ARBA00004141"/>
    </source>
</evidence>
<name>A0A9D5BTV1_9LILI</name>
<feature type="transmembrane region" description="Helical" evidence="8">
    <location>
        <begin position="298"/>
        <end position="317"/>
    </location>
</feature>
<evidence type="ECO:0000256" key="5">
    <source>
        <dbReference type="ARBA" id="ARBA00022989"/>
    </source>
</evidence>
<feature type="transmembrane region" description="Helical" evidence="8">
    <location>
        <begin position="329"/>
        <end position="347"/>
    </location>
</feature>
<keyword evidence="3" id="KW-0813">Transport</keyword>
<feature type="transmembrane region" description="Helical" evidence="8">
    <location>
        <begin position="159"/>
        <end position="179"/>
    </location>
</feature>
<sequence length="726" mass="80340">MEAATIDQPDNNNNNNKSKKNEHMSKGLKRSLVILNCVLLAVGNTAGPLLSRLYFQGGGHRQWLSSWLETGGWPVIFIPLIISYYYRRKHDTLAKPYFMTPRIFAACTVLGLLTGIDDFLYAYGLAFLPVSTSALLISTQLAFTALFAFLIVKQKFTPYSINAVALLTVGAVILGLHGSTDRPANVTKGKYFMGFFLTLGAAALYGFVLPMVELTYMKARQAITYTLVMEMQLVMGFFATLFCTVGMLINKDFQVIPREAREYDLGPVRYYVVLVCSAIVWQCFFLGAVGVIFTVHTLLAGVIIAVFIPVIEVFGVIFFHEEFSSEKGVALALSLGFGFLFLCKGFEKRRIQTRSTMETATIDQPDNNKKGKKNEHMSKGLKRTLVILNCVLLAVGNTAGPLLSRLYFHGGGHRQWLSSFLETAGWPIIFIPLIISYHNRRKHDSLAKPYFMTPRIFAACTILGLLTGLDDFLYAYGLAFLPVSTSALLISTQLAFTALFAFLIVKQKFTPFSINAVALLTVGAVILGLHGSTDRPANVTKGKYFMGFFLTLGAAALYGFVLPMVELTYMKAKQAITYTLVMEMQLVMGFFATLFCTVGMLINKDFQAIPREAREYDLGPVRYYVVLVCSAILWQCFFLGAVGVVFTVHTLLAGVIIAVFIPVIEVFGVIFFQEVFSSEKGVALALSLWGLASYSYGEYREAKEKERARVARELEGTDIVGGLNGA</sequence>
<dbReference type="SUPFAM" id="SSF103481">
    <property type="entry name" value="Multidrug resistance efflux transporter EmrE"/>
    <property type="match status" value="2"/>
</dbReference>
<evidence type="ECO:0000256" key="4">
    <source>
        <dbReference type="ARBA" id="ARBA00022692"/>
    </source>
</evidence>
<dbReference type="PANTHER" id="PTHR31376">
    <property type="entry name" value="OS09G0467300 PROTEIN-RELATED"/>
    <property type="match status" value="1"/>
</dbReference>
<comment type="similarity">
    <text evidence="2">Belongs to the purine permeases (TC 2.A.7.14) family.</text>
</comment>
<evidence type="ECO:0008006" key="11">
    <source>
        <dbReference type="Google" id="ProtNLM"/>
    </source>
</evidence>
<feature type="transmembrane region" description="Helical" evidence="8">
    <location>
        <begin position="67"/>
        <end position="86"/>
    </location>
</feature>
<dbReference type="InterPro" id="IPR037185">
    <property type="entry name" value="EmrE-like"/>
</dbReference>
<keyword evidence="6 8" id="KW-0472">Membrane</keyword>
<feature type="transmembrane region" description="Helical" evidence="8">
    <location>
        <begin position="191"/>
        <end position="212"/>
    </location>
</feature>
<dbReference type="GO" id="GO:0015211">
    <property type="term" value="F:purine nucleoside transmembrane transporter activity"/>
    <property type="evidence" value="ECO:0007669"/>
    <property type="project" value="InterPro"/>
</dbReference>
<proteinExistence type="inferred from homology"/>
<feature type="transmembrane region" description="Helical" evidence="8">
    <location>
        <begin position="586"/>
        <end position="603"/>
    </location>
</feature>
<keyword evidence="10" id="KW-1185">Reference proteome</keyword>
<feature type="transmembrane region" description="Helical" evidence="8">
    <location>
        <begin position="544"/>
        <end position="565"/>
    </location>
</feature>
<feature type="transmembrane region" description="Helical" evidence="8">
    <location>
        <begin position="385"/>
        <end position="404"/>
    </location>
</feature>
<feature type="transmembrane region" description="Helical" evidence="8">
    <location>
        <begin position="416"/>
        <end position="435"/>
    </location>
</feature>
<accession>A0A9D5BTV1</accession>
<evidence type="ECO:0000256" key="7">
    <source>
        <dbReference type="SAM" id="MobiDB-lite"/>
    </source>
</evidence>
<dbReference type="Proteomes" id="UP001085076">
    <property type="component" value="Unassembled WGS sequence"/>
</dbReference>
<dbReference type="PANTHER" id="PTHR31376:SF105">
    <property type="entry name" value="PURINE PERMEASE-RELATED"/>
    <property type="match status" value="1"/>
</dbReference>
<feature type="transmembrane region" description="Helical" evidence="8">
    <location>
        <begin position="655"/>
        <end position="676"/>
    </location>
</feature>
<comment type="subcellular location">
    <subcellularLocation>
        <location evidence="1">Membrane</location>
        <topology evidence="1">Multi-pass membrane protein</topology>
    </subcellularLocation>
</comment>
<dbReference type="InterPro" id="IPR030182">
    <property type="entry name" value="PUP_plant"/>
</dbReference>
<gene>
    <name evidence="9" type="ORF">J5N97_001438</name>
</gene>
<feature type="region of interest" description="Disordered" evidence="7">
    <location>
        <begin position="1"/>
        <end position="22"/>
    </location>
</feature>
<feature type="transmembrane region" description="Helical" evidence="8">
    <location>
        <begin position="98"/>
        <end position="116"/>
    </location>
</feature>
<organism evidence="9 10">
    <name type="scientific">Dioscorea zingiberensis</name>
    <dbReference type="NCBI Taxonomy" id="325984"/>
    <lineage>
        <taxon>Eukaryota</taxon>
        <taxon>Viridiplantae</taxon>
        <taxon>Streptophyta</taxon>
        <taxon>Embryophyta</taxon>
        <taxon>Tracheophyta</taxon>
        <taxon>Spermatophyta</taxon>
        <taxon>Magnoliopsida</taxon>
        <taxon>Liliopsida</taxon>
        <taxon>Dioscoreales</taxon>
        <taxon>Dioscoreaceae</taxon>
        <taxon>Dioscorea</taxon>
    </lineage>
</organism>
<dbReference type="GO" id="GO:0016020">
    <property type="term" value="C:membrane"/>
    <property type="evidence" value="ECO:0007669"/>
    <property type="project" value="UniProtKB-SubCell"/>
</dbReference>
<evidence type="ECO:0000256" key="8">
    <source>
        <dbReference type="SAM" id="Phobius"/>
    </source>
</evidence>
<protein>
    <recommendedName>
        <fullName evidence="11">Purine permease 3</fullName>
    </recommendedName>
</protein>
<keyword evidence="5 8" id="KW-1133">Transmembrane helix</keyword>
<feature type="transmembrane region" description="Helical" evidence="8">
    <location>
        <begin position="682"/>
        <end position="699"/>
    </location>
</feature>
<feature type="transmembrane region" description="Helical" evidence="8">
    <location>
        <begin position="512"/>
        <end position="532"/>
    </location>
</feature>
<feature type="transmembrane region" description="Helical" evidence="8">
    <location>
        <begin position="270"/>
        <end position="293"/>
    </location>
</feature>
<dbReference type="AlphaFoldDB" id="A0A9D5BTV1"/>